<organism evidence="1">
    <name type="scientific">Arion vulgaris</name>
    <dbReference type="NCBI Taxonomy" id="1028688"/>
    <lineage>
        <taxon>Eukaryota</taxon>
        <taxon>Metazoa</taxon>
        <taxon>Spiralia</taxon>
        <taxon>Lophotrochozoa</taxon>
        <taxon>Mollusca</taxon>
        <taxon>Gastropoda</taxon>
        <taxon>Heterobranchia</taxon>
        <taxon>Euthyneura</taxon>
        <taxon>Panpulmonata</taxon>
        <taxon>Eupulmonata</taxon>
        <taxon>Stylommatophora</taxon>
        <taxon>Helicina</taxon>
        <taxon>Arionoidea</taxon>
        <taxon>Arionidae</taxon>
        <taxon>Arion</taxon>
    </lineage>
</organism>
<reference evidence="1" key="1">
    <citation type="submission" date="2014-12" db="EMBL/GenBank/DDBJ databases">
        <title>Insight into the proteome of Arion vulgaris.</title>
        <authorList>
            <person name="Aradska J."/>
            <person name="Bulat T."/>
            <person name="Smidak R."/>
            <person name="Sarate P."/>
            <person name="Gangsoo J."/>
            <person name="Sialana F."/>
            <person name="Bilban M."/>
            <person name="Lubec G."/>
        </authorList>
    </citation>
    <scope>NUCLEOTIDE SEQUENCE</scope>
    <source>
        <tissue evidence="1">Skin</tissue>
    </source>
</reference>
<dbReference type="EMBL" id="HACG01007325">
    <property type="protein sequence ID" value="CEK54190.1"/>
    <property type="molecule type" value="Transcribed_RNA"/>
</dbReference>
<name>A0A0B6YF91_9EUPU</name>
<accession>A0A0B6YF91</accession>
<evidence type="ECO:0000313" key="1">
    <source>
        <dbReference type="EMBL" id="CEK54190.1"/>
    </source>
</evidence>
<proteinExistence type="predicted"/>
<gene>
    <name evidence="1" type="primary">ORF22167</name>
</gene>
<protein>
    <submittedName>
        <fullName evidence="1">Uncharacterized protein</fullName>
    </submittedName>
</protein>
<dbReference type="AlphaFoldDB" id="A0A0B6YF91"/>
<sequence>MEQHAYLAIYAVVARDHMETIAKILCVDGAASTEVDVWLQTSVLVQMVTMGNVARKHSVNQVVKTGEYVFPLSFVCVKMDTMGPGVKKRNVK</sequence>